<dbReference type="GO" id="GO:1990904">
    <property type="term" value="C:ribonucleoprotein complex"/>
    <property type="evidence" value="ECO:0007669"/>
    <property type="project" value="UniProtKB-KW"/>
</dbReference>
<evidence type="ECO:0000256" key="3">
    <source>
        <dbReference type="ARBA" id="ARBA00023158"/>
    </source>
</evidence>
<keyword evidence="9" id="KW-1185">Reference proteome</keyword>
<evidence type="ECO:0000256" key="5">
    <source>
        <dbReference type="SAM" id="MobiDB-lite"/>
    </source>
</evidence>
<dbReference type="SMART" id="SM00950">
    <property type="entry name" value="Piwi"/>
    <property type="match status" value="1"/>
</dbReference>
<dbReference type="InterPro" id="IPR036085">
    <property type="entry name" value="PAZ_dom_sf"/>
</dbReference>
<dbReference type="SMART" id="SM01163">
    <property type="entry name" value="DUF1785"/>
    <property type="match status" value="1"/>
</dbReference>
<dbReference type="GO" id="GO:0051607">
    <property type="term" value="P:defense response to virus"/>
    <property type="evidence" value="ECO:0007669"/>
    <property type="project" value="UniProtKB-ARBA"/>
</dbReference>
<dbReference type="Pfam" id="PF02170">
    <property type="entry name" value="PAZ"/>
    <property type="match status" value="1"/>
</dbReference>
<proteinExistence type="inferred from homology"/>
<evidence type="ECO:0000256" key="1">
    <source>
        <dbReference type="ARBA" id="ARBA00008201"/>
    </source>
</evidence>
<dbReference type="InterPro" id="IPR003100">
    <property type="entry name" value="PAZ_dom"/>
</dbReference>
<dbReference type="AlphaFoldDB" id="A0ABD1G2W2"/>
<feature type="region of interest" description="Disordered" evidence="5">
    <location>
        <begin position="1"/>
        <end position="163"/>
    </location>
</feature>
<dbReference type="InterPro" id="IPR045246">
    <property type="entry name" value="Piwi_ago-like"/>
</dbReference>
<dbReference type="SUPFAM" id="SSF101690">
    <property type="entry name" value="PAZ domain"/>
    <property type="match status" value="1"/>
</dbReference>
<dbReference type="Gene3D" id="2.170.260.10">
    <property type="entry name" value="paz domain"/>
    <property type="match status" value="1"/>
</dbReference>
<keyword evidence="2" id="KW-0678">Repressor</keyword>
<keyword evidence="3" id="KW-0943">RNA-mediated gene silencing</keyword>
<dbReference type="InterPro" id="IPR014811">
    <property type="entry name" value="ArgoL1"/>
</dbReference>
<dbReference type="InterPro" id="IPR003165">
    <property type="entry name" value="Piwi"/>
</dbReference>
<dbReference type="CDD" id="cd02846">
    <property type="entry name" value="PAZ_argonaute_like"/>
    <property type="match status" value="1"/>
</dbReference>
<dbReference type="InterPro" id="IPR012337">
    <property type="entry name" value="RNaseH-like_sf"/>
</dbReference>
<organism evidence="8 9">
    <name type="scientific">Salvia divinorum</name>
    <name type="common">Maria pastora</name>
    <name type="synonym">Diviner's sage</name>
    <dbReference type="NCBI Taxonomy" id="28513"/>
    <lineage>
        <taxon>Eukaryota</taxon>
        <taxon>Viridiplantae</taxon>
        <taxon>Streptophyta</taxon>
        <taxon>Embryophyta</taxon>
        <taxon>Tracheophyta</taxon>
        <taxon>Spermatophyta</taxon>
        <taxon>Magnoliopsida</taxon>
        <taxon>eudicotyledons</taxon>
        <taxon>Gunneridae</taxon>
        <taxon>Pentapetalae</taxon>
        <taxon>asterids</taxon>
        <taxon>lamiids</taxon>
        <taxon>Lamiales</taxon>
        <taxon>Lamiaceae</taxon>
        <taxon>Nepetoideae</taxon>
        <taxon>Mentheae</taxon>
        <taxon>Salviinae</taxon>
        <taxon>Salvia</taxon>
        <taxon>Salvia subgen. Calosphace</taxon>
    </lineage>
</organism>
<accession>A0ABD1G2W2</accession>
<dbReference type="GO" id="GO:0031047">
    <property type="term" value="P:regulatory ncRNA-mediated gene silencing"/>
    <property type="evidence" value="ECO:0007669"/>
    <property type="project" value="UniProtKB-KW"/>
</dbReference>
<dbReference type="Proteomes" id="UP001567538">
    <property type="component" value="Unassembled WGS sequence"/>
</dbReference>
<dbReference type="Gene3D" id="3.30.420.10">
    <property type="entry name" value="Ribonuclease H-like superfamily/Ribonuclease H"/>
    <property type="match status" value="1"/>
</dbReference>
<reference evidence="8 9" key="1">
    <citation type="submission" date="2024-06" db="EMBL/GenBank/DDBJ databases">
        <title>A chromosome level genome sequence of Diviner's sage (Salvia divinorum).</title>
        <authorList>
            <person name="Ford S.A."/>
            <person name="Ro D.-K."/>
            <person name="Ness R.W."/>
            <person name="Phillips M.A."/>
        </authorList>
    </citation>
    <scope>NUCLEOTIDE SEQUENCE [LARGE SCALE GENOMIC DNA]</scope>
    <source>
        <strain evidence="8">SAF-2024a</strain>
        <tissue evidence="8">Leaf</tissue>
    </source>
</reference>
<evidence type="ECO:0000313" key="8">
    <source>
        <dbReference type="EMBL" id="KAL1538440.1"/>
    </source>
</evidence>
<dbReference type="InterPro" id="IPR032473">
    <property type="entry name" value="Argonaute_Mid_dom"/>
</dbReference>
<comment type="similarity">
    <text evidence="1">Belongs to the argonaute family. Ago subfamily.</text>
</comment>
<feature type="compositionally biased region" description="Low complexity" evidence="5">
    <location>
        <begin position="79"/>
        <end position="98"/>
    </location>
</feature>
<evidence type="ECO:0000256" key="4">
    <source>
        <dbReference type="ARBA" id="ARBA00023274"/>
    </source>
</evidence>
<dbReference type="Pfam" id="PF02171">
    <property type="entry name" value="Piwi"/>
    <property type="match status" value="1"/>
</dbReference>
<evidence type="ECO:0000313" key="9">
    <source>
        <dbReference type="Proteomes" id="UP001567538"/>
    </source>
</evidence>
<protein>
    <submittedName>
        <fullName evidence="8">Protein argonaute-2</fullName>
    </submittedName>
</protein>
<keyword evidence="4" id="KW-0687">Ribonucleoprotein</keyword>
<evidence type="ECO:0000259" key="7">
    <source>
        <dbReference type="PROSITE" id="PS50822"/>
    </source>
</evidence>
<feature type="domain" description="PAZ" evidence="6">
    <location>
        <begin position="372"/>
        <end position="487"/>
    </location>
</feature>
<dbReference type="Pfam" id="PF16487">
    <property type="entry name" value="ArgoMid"/>
    <property type="match status" value="1"/>
</dbReference>
<comment type="caution">
    <text evidence="8">The sequence shown here is derived from an EMBL/GenBank/DDBJ whole genome shotgun (WGS) entry which is preliminary data.</text>
</comment>
<feature type="compositionally biased region" description="Pro residues" evidence="5">
    <location>
        <begin position="108"/>
        <end position="122"/>
    </location>
</feature>
<dbReference type="EMBL" id="JBEAFC010000010">
    <property type="protein sequence ID" value="KAL1538440.1"/>
    <property type="molecule type" value="Genomic_DNA"/>
</dbReference>
<feature type="compositionally biased region" description="Polar residues" evidence="5">
    <location>
        <begin position="53"/>
        <end position="62"/>
    </location>
</feature>
<feature type="compositionally biased region" description="Gly residues" evidence="5">
    <location>
        <begin position="29"/>
        <end position="49"/>
    </location>
</feature>
<evidence type="ECO:0000259" key="6">
    <source>
        <dbReference type="PROSITE" id="PS50821"/>
    </source>
</evidence>
<dbReference type="InterPro" id="IPR032474">
    <property type="entry name" value="Argonaute_N"/>
</dbReference>
<dbReference type="InterPro" id="IPR036397">
    <property type="entry name" value="RNaseH_sf"/>
</dbReference>
<dbReference type="Pfam" id="PF08699">
    <property type="entry name" value="ArgoL1"/>
    <property type="match status" value="1"/>
</dbReference>
<name>A0ABD1G2W2_SALDI</name>
<dbReference type="SUPFAM" id="SSF53098">
    <property type="entry name" value="Ribonuclease H-like"/>
    <property type="match status" value="1"/>
</dbReference>
<gene>
    <name evidence="8" type="primary">AGO2</name>
    <name evidence="8" type="ORF">AAHA92_27189</name>
</gene>
<dbReference type="Pfam" id="PF16486">
    <property type="entry name" value="ArgoN"/>
    <property type="match status" value="1"/>
</dbReference>
<dbReference type="Gene3D" id="3.40.50.2300">
    <property type="match status" value="1"/>
</dbReference>
<sequence length="996" mass="110588">MESNKGGNSGRGRGRGGGRRGSYDDQQRGGRGGGRVNQGGGRGYEGSGRGSYNQPASRPQQWASRPPAQANQPPPQSNQPPAWGFRPPQAAPAQPAAAGPSTWTGRPWGPPSAQPVRPPPASLPAASTPSAASPPAPAPTVEIRRESEKALSSTSKSKEGQIVAMRRPDHGTLAVRKINLVVNHFPISFNAETVVYHYDVDVKPVSTDGSRPAKKPLRKSDLRFIKDLAFPGAELLKTVYDGEKNVFSAVRLGEGQFRVDVPDGEDVRSGSYMFTIKLVNELSLSKLNDYLKGNIAQVPRDTLQGLDLVMKENPMRRRIALGSRSFFSPRNAADLRWGLAAYKGFIPSLKPTGQGLSLCIDYSVLAFRKPLPVIEFLKQHLGLRGVNEFPRAGRDIIDVLRGLKVKVNHRRTNQKYTVQGLTREVPRAYFFDLVDQEGGAPPRRVNLVEYFRVKWGKEIVHQDIPCLDVGKPNKPNVIPMEFCLLAEGQRFPKENLDKDTAVYLKKLTLVNPSERRDNICDMVKADDGCFGEIAKNFGLSLDTNMTKVGGRVIGAPELKVGGPRPVRVDAEKCQWNLVGKSFVDAKSMDCWALLDFTQGDRYNGLMVDAFVNNLMGRSRNLGIQMAEPVVYRLTRMQDLASVDRLEKILKDIVSEASKLSKGKKLQMIFCAMSRRDPGYKYIKWISETQIGVVTQCCLSQSANKGQDQYLANICLKINAKLGGTNFEVAGKLSNFKPTDHVMFIGADVNHPAPMNKECPSIAAVVGTVNWPAANRYAARVSPQKHRCETIKNFGAMCLDLVNAYARLNRVRPRRIVVFRDGVSEGQFEMVLGQELLDLKSAIYSDDYQPPITVIVAQKRHQTRLFVENKNDGGQTGNVPPGTVVDTTIVHPHDFDFYLCSHYGGIGTSKPTHYYVLWDENQFTSDHLQKLIYDMCFTFVRCTKPVSLVPPVYYADLVAYRGRMFQEVALEKDPRGASFDQSFYSMHTDLLNNMFFV</sequence>
<dbReference type="PANTHER" id="PTHR22891">
    <property type="entry name" value="EUKARYOTIC TRANSLATION INITIATION FACTOR 2C"/>
    <property type="match status" value="1"/>
</dbReference>
<dbReference type="PROSITE" id="PS50821">
    <property type="entry name" value="PAZ"/>
    <property type="match status" value="1"/>
</dbReference>
<dbReference type="PROSITE" id="PS50822">
    <property type="entry name" value="PIWI"/>
    <property type="match status" value="1"/>
</dbReference>
<feature type="domain" description="Piwi" evidence="7">
    <location>
        <begin position="667"/>
        <end position="966"/>
    </location>
</feature>
<dbReference type="CDD" id="cd04657">
    <property type="entry name" value="Piwi_ago-like"/>
    <property type="match status" value="1"/>
</dbReference>
<evidence type="ECO:0000256" key="2">
    <source>
        <dbReference type="ARBA" id="ARBA00022491"/>
    </source>
</evidence>